<dbReference type="OMA" id="IMAENND"/>
<dbReference type="PANTHER" id="PTHR23017">
    <property type="entry name" value="SERPENTINE RECEPTOR, CLASS X"/>
    <property type="match status" value="1"/>
</dbReference>
<feature type="transmembrane region" description="Helical" evidence="5">
    <location>
        <begin position="181"/>
        <end position="199"/>
    </location>
</feature>
<dbReference type="HOGENOM" id="CLU_059630_3_1_1"/>
<dbReference type="SMR" id="Q9XUN0"/>
<evidence type="ECO:0000256" key="2">
    <source>
        <dbReference type="ARBA" id="ARBA00022692"/>
    </source>
</evidence>
<organism evidence="7 8">
    <name type="scientific">Caenorhabditis elegans</name>
    <dbReference type="NCBI Taxonomy" id="6239"/>
    <lineage>
        <taxon>Eukaryota</taxon>
        <taxon>Metazoa</taxon>
        <taxon>Ecdysozoa</taxon>
        <taxon>Nematoda</taxon>
        <taxon>Chromadorea</taxon>
        <taxon>Rhabditida</taxon>
        <taxon>Rhabditina</taxon>
        <taxon>Rhabditomorpha</taxon>
        <taxon>Rhabditoidea</taxon>
        <taxon>Rhabditidae</taxon>
        <taxon>Peloderinae</taxon>
        <taxon>Caenorhabditis</taxon>
    </lineage>
</organism>
<evidence type="ECO:0000313" key="8">
    <source>
        <dbReference type="Proteomes" id="UP000001940"/>
    </source>
</evidence>
<feature type="transmembrane region" description="Helical" evidence="5">
    <location>
        <begin position="220"/>
        <end position="242"/>
    </location>
</feature>
<dbReference type="WormBase" id="T26H8.2">
    <property type="protein sequence ID" value="CE36327"/>
    <property type="gene ID" value="WBGene00005939"/>
    <property type="gene designation" value="srx-48"/>
</dbReference>
<evidence type="ECO:0000256" key="1">
    <source>
        <dbReference type="ARBA" id="ARBA00004370"/>
    </source>
</evidence>
<dbReference type="InterPro" id="IPR019430">
    <property type="entry name" value="7TM_GPCR_serpentine_rcpt_Srx"/>
</dbReference>
<dbReference type="UCSC" id="T26H8.2">
    <property type="organism name" value="c. elegans"/>
</dbReference>
<dbReference type="Gene3D" id="1.20.1070.10">
    <property type="entry name" value="Rhodopsin 7-helix transmembrane proteins"/>
    <property type="match status" value="1"/>
</dbReference>
<dbReference type="eggNOG" id="ENOG502TGX9">
    <property type="taxonomic scope" value="Eukaryota"/>
</dbReference>
<dbReference type="FunCoup" id="Q9XUN0">
    <property type="interactions" value="7"/>
</dbReference>
<feature type="transmembrane region" description="Helical" evidence="5">
    <location>
        <begin position="53"/>
        <end position="75"/>
    </location>
</feature>
<dbReference type="EMBL" id="BX284605">
    <property type="protein sequence ID" value="CAB04860.2"/>
    <property type="molecule type" value="Genomic_DNA"/>
</dbReference>
<dbReference type="PIR" id="T25337">
    <property type="entry name" value="T25337"/>
</dbReference>
<dbReference type="Proteomes" id="UP000001940">
    <property type="component" value="Chromosome V"/>
</dbReference>
<feature type="domain" description="G-protein coupled receptors family 1 profile" evidence="6">
    <location>
        <begin position="24"/>
        <end position="196"/>
    </location>
</feature>
<evidence type="ECO:0000259" key="6">
    <source>
        <dbReference type="PROSITE" id="PS50262"/>
    </source>
</evidence>
<dbReference type="AGR" id="WB:WBGene00005939"/>
<dbReference type="GeneID" id="188961"/>
<evidence type="ECO:0000313" key="9">
    <source>
        <dbReference type="WormBase" id="T26H8.2"/>
    </source>
</evidence>
<proteinExistence type="predicted"/>
<evidence type="ECO:0000256" key="3">
    <source>
        <dbReference type="ARBA" id="ARBA00022989"/>
    </source>
</evidence>
<keyword evidence="3 5" id="KW-1133">Transmembrane helix</keyword>
<evidence type="ECO:0000256" key="4">
    <source>
        <dbReference type="ARBA" id="ARBA00023136"/>
    </source>
</evidence>
<feature type="transmembrane region" description="Helical" evidence="5">
    <location>
        <begin position="12"/>
        <end position="32"/>
    </location>
</feature>
<dbReference type="GO" id="GO:0016020">
    <property type="term" value="C:membrane"/>
    <property type="evidence" value="ECO:0007669"/>
    <property type="project" value="UniProtKB-SubCell"/>
</dbReference>
<dbReference type="PhylomeDB" id="Q9XUN0"/>
<name>Q9XUN0_CAEEL</name>
<dbReference type="Pfam" id="PF10328">
    <property type="entry name" value="7TM_GPCR_Srx"/>
    <property type="match status" value="1"/>
</dbReference>
<evidence type="ECO:0000313" key="7">
    <source>
        <dbReference type="EMBL" id="CAB04860.2"/>
    </source>
</evidence>
<keyword evidence="2 5" id="KW-0812">Transmembrane</keyword>
<dbReference type="InterPro" id="IPR017452">
    <property type="entry name" value="GPCR_Rhodpsn_7TM"/>
</dbReference>
<gene>
    <name evidence="7 9" type="primary">srx-48</name>
    <name evidence="7" type="ORF">CELE_T26H8.2</name>
    <name evidence="9" type="ORF">T26H8.2</name>
</gene>
<dbReference type="CTD" id="188961"/>
<feature type="transmembrane region" description="Helical" evidence="5">
    <location>
        <begin position="126"/>
        <end position="144"/>
    </location>
</feature>
<keyword evidence="4 5" id="KW-0472">Membrane</keyword>
<dbReference type="KEGG" id="cel:CELE_T26H8.2"/>
<dbReference type="PaxDb" id="6239-T26H8.2"/>
<evidence type="ECO:0000256" key="5">
    <source>
        <dbReference type="SAM" id="Phobius"/>
    </source>
</evidence>
<protein>
    <submittedName>
        <fullName evidence="7">G-protein coupled receptors family 1 profile domain-containing protein</fullName>
    </submittedName>
</protein>
<keyword evidence="8" id="KW-1185">Reference proteome</keyword>
<dbReference type="AlphaFoldDB" id="Q9XUN0"/>
<reference evidence="7 8" key="1">
    <citation type="journal article" date="1998" name="Science">
        <title>Genome sequence of the nematode C. elegans: a platform for investigating biology.</title>
        <authorList>
            <consortium name="The C. elegans sequencing consortium"/>
            <person name="Sulson J.E."/>
            <person name="Waterston R."/>
        </authorList>
    </citation>
    <scope>NUCLEOTIDE SEQUENCE [LARGE SCALE GENOMIC DNA]</scope>
    <source>
        <strain evidence="7 8">Bristol N2</strain>
    </source>
</reference>
<dbReference type="OrthoDB" id="5825164at2759"/>
<keyword evidence="7" id="KW-0675">Receptor</keyword>
<accession>Q9XUN0</accession>
<dbReference type="SUPFAM" id="SSF81321">
    <property type="entry name" value="Family A G protein-coupled receptor-like"/>
    <property type="match status" value="1"/>
</dbReference>
<dbReference type="PANTHER" id="PTHR23017:SF44">
    <property type="entry name" value="G-PROTEIN COUPLED RECEPTORS FAMILY 1 PROFILE DOMAIN-CONTAINING PROTEIN"/>
    <property type="match status" value="1"/>
</dbReference>
<dbReference type="PROSITE" id="PS50262">
    <property type="entry name" value="G_PROTEIN_RECEP_F1_2"/>
    <property type="match status" value="1"/>
</dbReference>
<feature type="transmembrane region" description="Helical" evidence="5">
    <location>
        <begin position="248"/>
        <end position="267"/>
    </location>
</feature>
<comment type="subcellular location">
    <subcellularLocation>
        <location evidence="1">Membrane</location>
    </subcellularLocation>
</comment>
<dbReference type="InParanoid" id="Q9XUN0"/>
<dbReference type="CDD" id="cd00637">
    <property type="entry name" value="7tm_classA_rhodopsin-like"/>
    <property type="match status" value="1"/>
</dbReference>
<dbReference type="RefSeq" id="NP_506793.2">
    <property type="nucleotide sequence ID" value="NM_074392.2"/>
</dbReference>
<sequence>MLILNDEQISAVLIFPLAFIGFMANWSVAFLIKKLPSLKNSFGMLTTSQSIGDAVHSTIFAFIVSSMCFFDLKFLKSYSYIVGHILIITYEVSTYSHLCISLNRFCSIVAPISYESIFNSSNTKQLIIISWALAIFPSFYFYVYNDCKLFYNEVFSAFFFTRSPSCSTIVWYADYLKFNSIVIAIVIIDVITVSKVRSFKTKISAYSNQSAKKSSTEMNFLKQACLQAFVFVCELVCYFLIAPKVIEYGRWFVFLLTTIPWVSVHMLDGIITLTFNKDFSQFILYRLKISELTLSSFLTIFTI</sequence>